<keyword evidence="3" id="KW-1185">Reference proteome</keyword>
<name>A0AAV7M2D2_PLEWA</name>
<organism evidence="2 3">
    <name type="scientific">Pleurodeles waltl</name>
    <name type="common">Iberian ribbed newt</name>
    <dbReference type="NCBI Taxonomy" id="8319"/>
    <lineage>
        <taxon>Eukaryota</taxon>
        <taxon>Metazoa</taxon>
        <taxon>Chordata</taxon>
        <taxon>Craniata</taxon>
        <taxon>Vertebrata</taxon>
        <taxon>Euteleostomi</taxon>
        <taxon>Amphibia</taxon>
        <taxon>Batrachia</taxon>
        <taxon>Caudata</taxon>
        <taxon>Salamandroidea</taxon>
        <taxon>Salamandridae</taxon>
        <taxon>Pleurodelinae</taxon>
        <taxon>Pleurodeles</taxon>
    </lineage>
</organism>
<gene>
    <name evidence="2" type="ORF">NDU88_002493</name>
</gene>
<evidence type="ECO:0000313" key="2">
    <source>
        <dbReference type="EMBL" id="KAJ1097373.1"/>
    </source>
</evidence>
<reference evidence="2" key="1">
    <citation type="journal article" date="2022" name="bioRxiv">
        <title>Sequencing and chromosome-scale assembly of the giantPleurodeles waltlgenome.</title>
        <authorList>
            <person name="Brown T."/>
            <person name="Elewa A."/>
            <person name="Iarovenko S."/>
            <person name="Subramanian E."/>
            <person name="Araus A.J."/>
            <person name="Petzold A."/>
            <person name="Susuki M."/>
            <person name="Suzuki K.-i.T."/>
            <person name="Hayashi T."/>
            <person name="Toyoda A."/>
            <person name="Oliveira C."/>
            <person name="Osipova E."/>
            <person name="Leigh N.D."/>
            <person name="Simon A."/>
            <person name="Yun M.H."/>
        </authorList>
    </citation>
    <scope>NUCLEOTIDE SEQUENCE</scope>
    <source>
        <strain evidence="2">20211129_DDA</strain>
        <tissue evidence="2">Liver</tissue>
    </source>
</reference>
<protein>
    <submittedName>
        <fullName evidence="2">Uncharacterized protein</fullName>
    </submittedName>
</protein>
<feature type="compositionally biased region" description="Basic and acidic residues" evidence="1">
    <location>
        <begin position="21"/>
        <end position="35"/>
    </location>
</feature>
<evidence type="ECO:0000313" key="3">
    <source>
        <dbReference type="Proteomes" id="UP001066276"/>
    </source>
</evidence>
<feature type="region of interest" description="Disordered" evidence="1">
    <location>
        <begin position="1"/>
        <end position="60"/>
    </location>
</feature>
<accession>A0AAV7M2D2</accession>
<proteinExistence type="predicted"/>
<sequence length="82" mass="9419">MPAPQTRPTIDSKQRATVPPGHRDVSKYGLEEVVRSGKSHRQTIRKAQLREPVRRGRTITGRLRDVSIRLGHPQRSADRRCR</sequence>
<feature type="compositionally biased region" description="Polar residues" evidence="1">
    <location>
        <begin position="1"/>
        <end position="11"/>
    </location>
</feature>
<dbReference type="EMBL" id="JANPWB010000014">
    <property type="protein sequence ID" value="KAJ1097373.1"/>
    <property type="molecule type" value="Genomic_DNA"/>
</dbReference>
<dbReference type="Proteomes" id="UP001066276">
    <property type="component" value="Chromosome 10"/>
</dbReference>
<dbReference type="AlphaFoldDB" id="A0AAV7M2D2"/>
<comment type="caution">
    <text evidence="2">The sequence shown here is derived from an EMBL/GenBank/DDBJ whole genome shotgun (WGS) entry which is preliminary data.</text>
</comment>
<evidence type="ECO:0000256" key="1">
    <source>
        <dbReference type="SAM" id="MobiDB-lite"/>
    </source>
</evidence>